<dbReference type="Gene3D" id="3.20.20.370">
    <property type="entry name" value="Glycoside hydrolase/deacetylase"/>
    <property type="match status" value="1"/>
</dbReference>
<comment type="caution">
    <text evidence="2">The sequence shown here is derived from an EMBL/GenBank/DDBJ whole genome shotgun (WGS) entry which is preliminary data.</text>
</comment>
<keyword evidence="3" id="KW-1185">Reference proteome</keyword>
<accession>A0ABR7Z848</accession>
<sequence length="257" mass="27653">MRALFRHWLAAALLAVCWPGAAQAQAPAFISIIIDDLGQNPPRDQRALNLPGPVTLAVMPDTPHAAEFARQAHKAGKTVIIHMPMDPAGGPFAWRPDLPPTELQSRLDAAFEAVPFAAGLNNHEGSRMTSQPEAMEMLMSTLQQRHLFFIDSRTSASTVAAAKAQAIGLASASRDVFLDDTRTAEAISAQLAAAIRLAKKQGSALVIGHPHPVTLDVLERELPKLKAEGVEWIPLRQLIAERGNKAMGGHGKNGLYH</sequence>
<evidence type="ECO:0000313" key="3">
    <source>
        <dbReference type="Proteomes" id="UP000805841"/>
    </source>
</evidence>
<dbReference type="PANTHER" id="PTHR30105:SF2">
    <property type="entry name" value="DIVERGENT POLYSACCHARIDE DEACETYLASE SUPERFAMILY"/>
    <property type="match status" value="1"/>
</dbReference>
<evidence type="ECO:0000256" key="1">
    <source>
        <dbReference type="SAM" id="SignalP"/>
    </source>
</evidence>
<dbReference type="CDD" id="cd10936">
    <property type="entry name" value="CE4_DAC2"/>
    <property type="match status" value="1"/>
</dbReference>
<proteinExistence type="predicted"/>
<reference evidence="2 3" key="1">
    <citation type="journal article" date="2020" name="Insects">
        <title>Bacteria Belonging to Pseudomonas typographi sp. nov. from the Bark Beetle Ips typographus Have Genomic Potential to Aid in the Host Ecology.</title>
        <authorList>
            <person name="Peral-Aranega E."/>
            <person name="Saati-Santamaria Z."/>
            <person name="Kolarik M."/>
            <person name="Rivas R."/>
            <person name="Garcia-Fraile P."/>
        </authorList>
    </citation>
    <scope>NUCLEOTIDE SEQUENCE [LARGE SCALE GENOMIC DNA]</scope>
    <source>
        <strain evidence="2 3">CA3A</strain>
    </source>
</reference>
<dbReference type="InterPro" id="IPR006837">
    <property type="entry name" value="Divergent_DAC"/>
</dbReference>
<dbReference type="Proteomes" id="UP000805841">
    <property type="component" value="Unassembled WGS sequence"/>
</dbReference>
<name>A0ABR7Z848_9PSED</name>
<feature type="chain" id="PRO_5047524298" evidence="1">
    <location>
        <begin position="25"/>
        <end position="257"/>
    </location>
</feature>
<dbReference type="InterPro" id="IPR011330">
    <property type="entry name" value="Glyco_hydro/deAcase_b/a-brl"/>
</dbReference>
<dbReference type="EMBL" id="JAAOCA010000037">
    <property type="protein sequence ID" value="MBD1601567.1"/>
    <property type="molecule type" value="Genomic_DNA"/>
</dbReference>
<evidence type="ECO:0000313" key="2">
    <source>
        <dbReference type="EMBL" id="MBD1601567.1"/>
    </source>
</evidence>
<keyword evidence="1" id="KW-0732">Signal</keyword>
<organism evidence="2 3">
    <name type="scientific">Pseudomonas typographi</name>
    <dbReference type="NCBI Taxonomy" id="2715964"/>
    <lineage>
        <taxon>Bacteria</taxon>
        <taxon>Pseudomonadati</taxon>
        <taxon>Pseudomonadota</taxon>
        <taxon>Gammaproteobacteria</taxon>
        <taxon>Pseudomonadales</taxon>
        <taxon>Pseudomonadaceae</taxon>
        <taxon>Pseudomonas</taxon>
    </lineage>
</organism>
<gene>
    <name evidence="2" type="ORF">HAQ05_23095</name>
</gene>
<feature type="signal peptide" evidence="1">
    <location>
        <begin position="1"/>
        <end position="24"/>
    </location>
</feature>
<dbReference type="Pfam" id="PF04748">
    <property type="entry name" value="Polysacc_deac_2"/>
    <property type="match status" value="1"/>
</dbReference>
<dbReference type="SUPFAM" id="SSF88713">
    <property type="entry name" value="Glycoside hydrolase/deacetylase"/>
    <property type="match status" value="1"/>
</dbReference>
<protein>
    <submittedName>
        <fullName evidence="2">Divergent polysaccharide deacetylase family protein</fullName>
    </submittedName>
</protein>
<dbReference type="PANTHER" id="PTHR30105">
    <property type="entry name" value="UNCHARACTERIZED YIBQ-RELATED"/>
    <property type="match status" value="1"/>
</dbReference>
<dbReference type="RefSeq" id="WP_190425038.1">
    <property type="nucleotide sequence ID" value="NZ_JAAOCA010000037.1"/>
</dbReference>